<protein>
    <recommendedName>
        <fullName evidence="4">Cytidylate kinase</fullName>
    </recommendedName>
</protein>
<accession>E8LJC7</accession>
<evidence type="ECO:0000313" key="2">
    <source>
        <dbReference type="EMBL" id="EFY07398.1"/>
    </source>
</evidence>
<name>E8LJC7_SUCHY</name>
<evidence type="ECO:0008006" key="4">
    <source>
        <dbReference type="Google" id="ProtNLM"/>
    </source>
</evidence>
<dbReference type="OrthoDB" id="7060004at2"/>
<dbReference type="Gene3D" id="3.40.50.300">
    <property type="entry name" value="P-loop containing nucleotide triphosphate hydrolases"/>
    <property type="match status" value="1"/>
</dbReference>
<dbReference type="Pfam" id="PF19700">
    <property type="entry name" value="DUF6198"/>
    <property type="match status" value="1"/>
</dbReference>
<feature type="transmembrane region" description="Helical" evidence="1">
    <location>
        <begin position="161"/>
        <end position="182"/>
    </location>
</feature>
<keyword evidence="1" id="KW-0472">Membrane</keyword>
<evidence type="ECO:0000313" key="3">
    <source>
        <dbReference type="Proteomes" id="UP000018458"/>
    </source>
</evidence>
<comment type="caution">
    <text evidence="2">The sequence shown here is derived from an EMBL/GenBank/DDBJ whole genome shotgun (WGS) entry which is preliminary data.</text>
</comment>
<keyword evidence="3" id="KW-1185">Reference proteome</keyword>
<dbReference type="AlphaFoldDB" id="E8LJC7"/>
<keyword evidence="1" id="KW-0812">Transmembrane</keyword>
<dbReference type="Proteomes" id="UP000018458">
    <property type="component" value="Unassembled WGS sequence"/>
</dbReference>
<dbReference type="EMBL" id="AEVO01000036">
    <property type="protein sequence ID" value="EFY07398.1"/>
    <property type="molecule type" value="Genomic_DNA"/>
</dbReference>
<dbReference type="HOGENOM" id="CLU_053090_0_0_6"/>
<dbReference type="InterPro" id="IPR038750">
    <property type="entry name" value="YczE/YyaS-like"/>
</dbReference>
<feature type="transmembrane region" description="Helical" evidence="1">
    <location>
        <begin position="83"/>
        <end position="104"/>
    </location>
</feature>
<dbReference type="Pfam" id="PF13189">
    <property type="entry name" value="Cytidylate_kin2"/>
    <property type="match status" value="1"/>
</dbReference>
<organism evidence="2 3">
    <name type="scientific">Succinatimonas hippei (strain DSM 22608 / JCM 16073 / KCTC 15190 / YIT 12066)</name>
    <dbReference type="NCBI Taxonomy" id="762983"/>
    <lineage>
        <taxon>Bacteria</taxon>
        <taxon>Pseudomonadati</taxon>
        <taxon>Pseudomonadota</taxon>
        <taxon>Gammaproteobacteria</taxon>
        <taxon>Aeromonadales</taxon>
        <taxon>Succinivibrionaceae</taxon>
        <taxon>Succinatimonas</taxon>
    </lineage>
</organism>
<dbReference type="PANTHER" id="PTHR40078">
    <property type="entry name" value="INTEGRAL MEMBRANE PROTEIN-RELATED"/>
    <property type="match status" value="1"/>
</dbReference>
<dbReference type="eggNOG" id="COG2364">
    <property type="taxonomic scope" value="Bacteria"/>
</dbReference>
<dbReference type="InterPro" id="IPR027417">
    <property type="entry name" value="P-loop_NTPase"/>
</dbReference>
<dbReference type="eggNOG" id="COG1102">
    <property type="taxonomic scope" value="Bacteria"/>
</dbReference>
<gene>
    <name evidence="2" type="ORF">HMPREF9444_00766</name>
</gene>
<sequence>MSKKELIKRYSLFLFSVLINGFGIAVITFANVGTTPISSSNYVLSLHCGLTLGQLTFIFNVLLIIAQYLLLNKQERKQQIYNIIMQVPITVPFCLAIDLGMFILRNFLPEEFAYPFHLALLITGTCVLAFGITLAVIADVSMVSGEYFVKIVAQKTNKEFGVIKTIFDVSLVILAVCLSLIFTGFTQIEGVREGTLIGALCVGPLVRVFLPRMKWISVYLIDKKDNKQTSEIQTHTFCNVITIAREYGCGGRVIGKMVAEKLGYEFYDTNLIELIAKESGLSKQTVSKNEGLDSALLYEMIMQDYSVPLNKSISSQDMLFVASAKVIRNIASKHNCVIVGRCADYILKDNPHCYNVFLFADIKKKLEFCLKQYKEAHDVALDKMSQFDKKRSEHYLHYTGKNIEDPHNYQMCIDVGNLGLDKSCELICSLAKSRFDAEKSK</sequence>
<evidence type="ECO:0000256" key="1">
    <source>
        <dbReference type="SAM" id="Phobius"/>
    </source>
</evidence>
<dbReference type="STRING" id="762983.HMPREF9444_00766"/>
<dbReference type="PANTHER" id="PTHR40078:SF1">
    <property type="entry name" value="INTEGRAL MEMBRANE PROTEIN"/>
    <property type="match status" value="1"/>
</dbReference>
<reference evidence="2 3" key="1">
    <citation type="submission" date="2011-01" db="EMBL/GenBank/DDBJ databases">
        <authorList>
            <person name="Weinstock G."/>
            <person name="Sodergren E."/>
            <person name="Clifton S."/>
            <person name="Fulton L."/>
            <person name="Fulton B."/>
            <person name="Courtney L."/>
            <person name="Fronick C."/>
            <person name="Harrison M."/>
            <person name="Strong C."/>
            <person name="Farmer C."/>
            <person name="Delahaunty K."/>
            <person name="Markovic C."/>
            <person name="Hall O."/>
            <person name="Minx P."/>
            <person name="Tomlinson C."/>
            <person name="Mitreva M."/>
            <person name="Hou S."/>
            <person name="Chen J."/>
            <person name="Wollam A."/>
            <person name="Pepin K.H."/>
            <person name="Johnson M."/>
            <person name="Bhonagiri V."/>
            <person name="Zhang X."/>
            <person name="Suruliraj S."/>
            <person name="Warren W."/>
            <person name="Chinwalla A."/>
            <person name="Mardis E.R."/>
            <person name="Wilson R.K."/>
        </authorList>
    </citation>
    <scope>NUCLEOTIDE SEQUENCE [LARGE SCALE GENOMIC DNA]</scope>
    <source>
        <strain evidence="3">DSM 22608 / JCM 16073 / KCTC 15190 / YIT 12066</strain>
    </source>
</reference>
<keyword evidence="1" id="KW-1133">Transmembrane helix</keyword>
<feature type="transmembrane region" description="Helical" evidence="1">
    <location>
        <begin position="52"/>
        <end position="71"/>
    </location>
</feature>
<feature type="transmembrane region" description="Helical" evidence="1">
    <location>
        <begin position="116"/>
        <end position="140"/>
    </location>
</feature>
<feature type="transmembrane region" description="Helical" evidence="1">
    <location>
        <begin position="12"/>
        <end position="32"/>
    </location>
</feature>
<proteinExistence type="predicted"/>
<dbReference type="RefSeq" id="WP_009142978.1">
    <property type="nucleotide sequence ID" value="NZ_GL830973.1"/>
</dbReference>